<name>A0A6P5JW92_PHACI</name>
<evidence type="ECO:0000313" key="2">
    <source>
        <dbReference type="Proteomes" id="UP000515140"/>
    </source>
</evidence>
<protein>
    <submittedName>
        <fullName evidence="3">Proliferation marker protein Ki-67-like</fullName>
    </submittedName>
</protein>
<dbReference type="InParanoid" id="A0A6P5JW92"/>
<proteinExistence type="predicted"/>
<evidence type="ECO:0000256" key="1">
    <source>
        <dbReference type="SAM" id="MobiDB-lite"/>
    </source>
</evidence>
<dbReference type="RefSeq" id="XP_020836046.1">
    <property type="nucleotide sequence ID" value="XM_020980387.1"/>
</dbReference>
<accession>A0A6P5JW92</accession>
<dbReference type="KEGG" id="pcw:110204012"/>
<evidence type="ECO:0000313" key="3">
    <source>
        <dbReference type="RefSeq" id="XP_020836046.1"/>
    </source>
</evidence>
<dbReference type="Proteomes" id="UP000515140">
    <property type="component" value="Unplaced"/>
</dbReference>
<dbReference type="GeneID" id="110204012"/>
<keyword evidence="2" id="KW-1185">Reference proteome</keyword>
<feature type="region of interest" description="Disordered" evidence="1">
    <location>
        <begin position="35"/>
        <end position="55"/>
    </location>
</feature>
<organism evidence="2 3">
    <name type="scientific">Phascolarctos cinereus</name>
    <name type="common">Koala</name>
    <dbReference type="NCBI Taxonomy" id="38626"/>
    <lineage>
        <taxon>Eukaryota</taxon>
        <taxon>Metazoa</taxon>
        <taxon>Chordata</taxon>
        <taxon>Craniata</taxon>
        <taxon>Vertebrata</taxon>
        <taxon>Euteleostomi</taxon>
        <taxon>Mammalia</taxon>
        <taxon>Metatheria</taxon>
        <taxon>Diprotodontia</taxon>
        <taxon>Phascolarctidae</taxon>
        <taxon>Phascolarctos</taxon>
    </lineage>
</organism>
<sequence length="305" mass="34800">MMLNNFVLNPKMDMNEDLAALPGMFETPIKKKTANVSPDIGRDLHNSSGDEDSLEPEKLIRTIPNTVEQLYGQSMICCPANEIIQTLKKIPEIGSGEITKMPLQEVDVDPKILTPNISLLKNTCTSKENRSTPHLSRIKKTAALDQKVTYVEEKFESGNVEDLTTRRLIRTPKEREEHLIEDVKVVKKSGKTSQKKCDPEYSMSIEKLYEIPKIELIENTPSSLGKLRGEPKKVEELPGHRNMTVHKEKAKAGENFFRRFLGGFRRVFKTSKVKPEDLKRFKLMENARPKTDTDEKQKLVIQLVK</sequence>
<dbReference type="AlphaFoldDB" id="A0A6P5JW92"/>
<reference evidence="3" key="1">
    <citation type="submission" date="2025-08" db="UniProtKB">
        <authorList>
            <consortium name="RefSeq"/>
        </authorList>
    </citation>
    <scope>IDENTIFICATION</scope>
    <source>
        <tissue evidence="3">Spleen</tissue>
    </source>
</reference>
<gene>
    <name evidence="3" type="primary">LOC110204012</name>
</gene>